<dbReference type="SMART" id="SM00906">
    <property type="entry name" value="Fungal_trans"/>
    <property type="match status" value="1"/>
</dbReference>
<keyword evidence="2" id="KW-0805">Transcription regulation</keyword>
<dbReference type="PANTHER" id="PTHR47424:SF12">
    <property type="entry name" value="TRANSCRIPTION FACTOR ASQA"/>
    <property type="match status" value="1"/>
</dbReference>
<dbReference type="GO" id="GO:0000978">
    <property type="term" value="F:RNA polymerase II cis-regulatory region sequence-specific DNA binding"/>
    <property type="evidence" value="ECO:0007669"/>
    <property type="project" value="TreeGrafter"/>
</dbReference>
<dbReference type="PROSITE" id="PS50048">
    <property type="entry name" value="ZN2_CY6_FUNGAL_2"/>
    <property type="match status" value="1"/>
</dbReference>
<dbReference type="GO" id="GO:0000981">
    <property type="term" value="F:DNA-binding transcription factor activity, RNA polymerase II-specific"/>
    <property type="evidence" value="ECO:0007669"/>
    <property type="project" value="InterPro"/>
</dbReference>
<dbReference type="PANTHER" id="PTHR47424">
    <property type="entry name" value="REGULATORY PROTEIN GAL4"/>
    <property type="match status" value="1"/>
</dbReference>
<evidence type="ECO:0000256" key="3">
    <source>
        <dbReference type="ARBA" id="ARBA00023163"/>
    </source>
</evidence>
<dbReference type="InterPro" id="IPR036864">
    <property type="entry name" value="Zn2-C6_fun-type_DNA-bd_sf"/>
</dbReference>
<gene>
    <name evidence="7" type="ORF">CMQ_807</name>
</gene>
<dbReference type="InterPro" id="IPR001138">
    <property type="entry name" value="Zn2Cys6_DnaBD"/>
</dbReference>
<dbReference type="eggNOG" id="ENOG502SIGA">
    <property type="taxonomic scope" value="Eukaryota"/>
</dbReference>
<dbReference type="GO" id="GO:0000435">
    <property type="term" value="P:positive regulation of transcription from RNA polymerase II promoter by galactose"/>
    <property type="evidence" value="ECO:0007669"/>
    <property type="project" value="TreeGrafter"/>
</dbReference>
<dbReference type="Pfam" id="PF00172">
    <property type="entry name" value="Zn_clus"/>
    <property type="match status" value="1"/>
</dbReference>
<name>F0XEE2_GROCL</name>
<dbReference type="Proteomes" id="UP000007796">
    <property type="component" value="Unassembled WGS sequence"/>
</dbReference>
<evidence type="ECO:0000256" key="2">
    <source>
        <dbReference type="ARBA" id="ARBA00023015"/>
    </source>
</evidence>
<keyword evidence="8" id="KW-1185">Reference proteome</keyword>
<evidence type="ECO:0000256" key="5">
    <source>
        <dbReference type="SAM" id="MobiDB-lite"/>
    </source>
</evidence>
<evidence type="ECO:0000313" key="7">
    <source>
        <dbReference type="EMBL" id="EFX03879.1"/>
    </source>
</evidence>
<protein>
    <submittedName>
        <fullName evidence="7">Fungal specific transcription factor domain containing protein</fullName>
    </submittedName>
</protein>
<dbReference type="CDD" id="cd00067">
    <property type="entry name" value="GAL4"/>
    <property type="match status" value="1"/>
</dbReference>
<dbReference type="CDD" id="cd12148">
    <property type="entry name" value="fungal_TF_MHR"/>
    <property type="match status" value="1"/>
</dbReference>
<keyword evidence="1" id="KW-0479">Metal-binding</keyword>
<dbReference type="GO" id="GO:0005634">
    <property type="term" value="C:nucleus"/>
    <property type="evidence" value="ECO:0007669"/>
    <property type="project" value="TreeGrafter"/>
</dbReference>
<sequence>MASIETTAIRRMRKQVTRACDFCRARRIGCDSSQPCKACRQRGLACTTTGEEGSPRSLPAAQREIEQLLRKVKDLEAEVADLKQRQPASQLQAVIGDSRSQSHSLSPSKPCSRPRPQWEGIHVATSGSDQASYYGPSSSYYLVSRMGGYLGKMLKQPYTEKSLQPRSTRADIYQNSPAVIDEGAAKQGEPQNPRHVHTGALSRAQEESVLRLFWEGYHCTMPIVDETAFRTSYASLWEPSRSVRRPCPLVDCIIALCLQNGYAYIPKPISRQASAGIDNTDDDSREAVDDAAVAGRWYFLRAQSGLTADLESPSLETVQCYIFMISYLCCASFQNMCHVVSAQAVRTAHILGLHLDPSSDLPHGERERRRRIWWVLWSFDAKVSTKHGRPLVIDQADVTAALPSDDCEAAAYNGSTLGMCGPLAGGGPGGASGDAVTWLTYARQNQKLHLVMTDIHQALFFRCGEVVHERALACIYHDPAALEDSAGFLAARLPQMRDWASAVPSTLRTRRRRGGQPYSTDRSPLDLDDALAPVWLQRQAVSLELTYHALVVQLTRAFITFYKHPGTYTPAVDRLAATCADHAVAFTHLMHQAVTETDLMAGWSEYFSLQWSASLVMVAFVLAYPVHAATPRARAALEKAVAVFVVFGEHFALTAVEDDLAWLDPNRPDDMAGGPYVPFNMDWAISVDNFNSFDKFFDAHHSSDSWAFLSS</sequence>
<keyword evidence="3" id="KW-0804">Transcription</keyword>
<dbReference type="OrthoDB" id="2283488at2759"/>
<evidence type="ECO:0000256" key="1">
    <source>
        <dbReference type="ARBA" id="ARBA00022723"/>
    </source>
</evidence>
<dbReference type="GeneID" id="25981684"/>
<dbReference type="AlphaFoldDB" id="F0XEE2"/>
<dbReference type="SUPFAM" id="SSF57701">
    <property type="entry name" value="Zn2/Cys6 DNA-binding domain"/>
    <property type="match status" value="1"/>
</dbReference>
<dbReference type="EMBL" id="GL629765">
    <property type="protein sequence ID" value="EFX03879.1"/>
    <property type="molecule type" value="Genomic_DNA"/>
</dbReference>
<dbReference type="RefSeq" id="XP_014173361.1">
    <property type="nucleotide sequence ID" value="XM_014317886.1"/>
</dbReference>
<dbReference type="GO" id="GO:0006351">
    <property type="term" value="P:DNA-templated transcription"/>
    <property type="evidence" value="ECO:0007669"/>
    <property type="project" value="InterPro"/>
</dbReference>
<organism evidence="8">
    <name type="scientific">Grosmannia clavigera (strain kw1407 / UAMH 11150)</name>
    <name type="common">Blue stain fungus</name>
    <name type="synonym">Graphiocladiella clavigera</name>
    <dbReference type="NCBI Taxonomy" id="655863"/>
    <lineage>
        <taxon>Eukaryota</taxon>
        <taxon>Fungi</taxon>
        <taxon>Dikarya</taxon>
        <taxon>Ascomycota</taxon>
        <taxon>Pezizomycotina</taxon>
        <taxon>Sordariomycetes</taxon>
        <taxon>Sordariomycetidae</taxon>
        <taxon>Ophiostomatales</taxon>
        <taxon>Ophiostomataceae</taxon>
        <taxon>Leptographium</taxon>
    </lineage>
</organism>
<dbReference type="InParanoid" id="F0XEE2"/>
<dbReference type="GO" id="GO:0008270">
    <property type="term" value="F:zinc ion binding"/>
    <property type="evidence" value="ECO:0007669"/>
    <property type="project" value="InterPro"/>
</dbReference>
<evidence type="ECO:0000313" key="8">
    <source>
        <dbReference type="Proteomes" id="UP000007796"/>
    </source>
</evidence>
<evidence type="ECO:0000259" key="6">
    <source>
        <dbReference type="PROSITE" id="PS50048"/>
    </source>
</evidence>
<dbReference type="InterPro" id="IPR007219">
    <property type="entry name" value="XnlR_reg_dom"/>
</dbReference>
<dbReference type="SMART" id="SM00066">
    <property type="entry name" value="GAL4"/>
    <property type="match status" value="1"/>
</dbReference>
<accession>F0XEE2</accession>
<feature type="compositionally biased region" description="Polar residues" evidence="5">
    <location>
        <begin position="86"/>
        <end position="109"/>
    </location>
</feature>
<feature type="region of interest" description="Disordered" evidence="5">
    <location>
        <begin position="504"/>
        <end position="524"/>
    </location>
</feature>
<dbReference type="Gene3D" id="4.10.240.10">
    <property type="entry name" value="Zn(2)-C6 fungal-type DNA-binding domain"/>
    <property type="match status" value="1"/>
</dbReference>
<reference evidence="7 8" key="1">
    <citation type="journal article" date="2011" name="Proc. Natl. Acad. Sci. U.S.A.">
        <title>Genome and transcriptome analyses of the mountain pine beetle-fungal symbiont Grosmannia clavigera, a lodgepole pine pathogen.</title>
        <authorList>
            <person name="DiGuistini S."/>
            <person name="Wang Y."/>
            <person name="Liao N.Y."/>
            <person name="Taylor G."/>
            <person name="Tanguay P."/>
            <person name="Feau N."/>
            <person name="Henrissat B."/>
            <person name="Chan S.K."/>
            <person name="Hesse-Orce U."/>
            <person name="Alamouti S.M."/>
            <person name="Tsui C.K.M."/>
            <person name="Docking R.T."/>
            <person name="Levasseur A."/>
            <person name="Haridas S."/>
            <person name="Robertson G."/>
            <person name="Birol I."/>
            <person name="Holt R.A."/>
            <person name="Marra M.A."/>
            <person name="Hamelin R.C."/>
            <person name="Hirst M."/>
            <person name="Jones S.J.M."/>
            <person name="Bohlmann J."/>
            <person name="Breuil C."/>
        </authorList>
    </citation>
    <scope>NUCLEOTIDE SEQUENCE [LARGE SCALE GENOMIC DNA]</scope>
    <source>
        <strain evidence="8">kw1407 / UAMH 11150</strain>
    </source>
</reference>
<dbReference type="InterPro" id="IPR051127">
    <property type="entry name" value="Fungal_SecMet_Regulators"/>
</dbReference>
<proteinExistence type="predicted"/>
<keyword evidence="4" id="KW-0539">Nucleus</keyword>
<evidence type="ECO:0000256" key="4">
    <source>
        <dbReference type="ARBA" id="ARBA00023242"/>
    </source>
</evidence>
<dbReference type="Pfam" id="PF04082">
    <property type="entry name" value="Fungal_trans"/>
    <property type="match status" value="1"/>
</dbReference>
<feature type="domain" description="Zn(2)-C6 fungal-type" evidence="6">
    <location>
        <begin position="19"/>
        <end position="48"/>
    </location>
</feature>
<feature type="region of interest" description="Disordered" evidence="5">
    <location>
        <begin position="86"/>
        <end position="116"/>
    </location>
</feature>
<dbReference type="HOGENOM" id="CLU_016509_0_0_1"/>
<dbReference type="PROSITE" id="PS00463">
    <property type="entry name" value="ZN2_CY6_FUNGAL_1"/>
    <property type="match status" value="1"/>
</dbReference>